<proteinExistence type="predicted"/>
<protein>
    <submittedName>
        <fullName evidence="1">Uncharacterized protein</fullName>
    </submittedName>
</protein>
<keyword evidence="2" id="KW-1185">Reference proteome</keyword>
<dbReference type="AlphaFoldDB" id="A0A9P7ECX7"/>
<accession>A0A9P7ECX7</accession>
<dbReference type="GeneID" id="64624829"/>
<dbReference type="OrthoDB" id="2679510at2759"/>
<organism evidence="1 2">
    <name type="scientific">Suillus subaureus</name>
    <dbReference type="NCBI Taxonomy" id="48587"/>
    <lineage>
        <taxon>Eukaryota</taxon>
        <taxon>Fungi</taxon>
        <taxon>Dikarya</taxon>
        <taxon>Basidiomycota</taxon>
        <taxon>Agaricomycotina</taxon>
        <taxon>Agaricomycetes</taxon>
        <taxon>Agaricomycetidae</taxon>
        <taxon>Boletales</taxon>
        <taxon>Suillineae</taxon>
        <taxon>Suillaceae</taxon>
        <taxon>Suillus</taxon>
    </lineage>
</organism>
<dbReference type="EMBL" id="JABBWG010000012">
    <property type="protein sequence ID" value="KAG1818097.1"/>
    <property type="molecule type" value="Genomic_DNA"/>
</dbReference>
<feature type="non-terminal residue" evidence="1">
    <location>
        <position position="1"/>
    </location>
</feature>
<evidence type="ECO:0000313" key="1">
    <source>
        <dbReference type="EMBL" id="KAG1818097.1"/>
    </source>
</evidence>
<evidence type="ECO:0000313" key="2">
    <source>
        <dbReference type="Proteomes" id="UP000807769"/>
    </source>
</evidence>
<comment type="caution">
    <text evidence="1">The sequence shown here is derived from an EMBL/GenBank/DDBJ whole genome shotgun (WGS) entry which is preliminary data.</text>
</comment>
<dbReference type="Proteomes" id="UP000807769">
    <property type="component" value="Unassembled WGS sequence"/>
</dbReference>
<gene>
    <name evidence="1" type="ORF">BJ212DRAFT_1269486</name>
</gene>
<dbReference type="RefSeq" id="XP_041194157.1">
    <property type="nucleotide sequence ID" value="XM_041330812.1"/>
</dbReference>
<reference evidence="1" key="1">
    <citation type="journal article" date="2020" name="New Phytol.">
        <title>Comparative genomics reveals dynamic genome evolution in host specialist ectomycorrhizal fungi.</title>
        <authorList>
            <person name="Lofgren L.A."/>
            <person name="Nguyen N.H."/>
            <person name="Vilgalys R."/>
            <person name="Ruytinx J."/>
            <person name="Liao H.L."/>
            <person name="Branco S."/>
            <person name="Kuo A."/>
            <person name="LaButti K."/>
            <person name="Lipzen A."/>
            <person name="Andreopoulos W."/>
            <person name="Pangilinan J."/>
            <person name="Riley R."/>
            <person name="Hundley H."/>
            <person name="Na H."/>
            <person name="Barry K."/>
            <person name="Grigoriev I.V."/>
            <person name="Stajich J.E."/>
            <person name="Kennedy P.G."/>
        </authorList>
    </citation>
    <scope>NUCLEOTIDE SEQUENCE</scope>
    <source>
        <strain evidence="1">MN1</strain>
    </source>
</reference>
<name>A0A9P7ECX7_9AGAM</name>
<sequence length="71" mass="8219">PQGPGICLDNYLLFRGQWIHKQMICHLVINKDFILKSFNQLEHVHSSYTKVNNQIDMSAGLLRSYSRANES</sequence>